<dbReference type="Proteomes" id="UP001345013">
    <property type="component" value="Unassembled WGS sequence"/>
</dbReference>
<proteinExistence type="inferred from homology"/>
<dbReference type="InterPro" id="IPR010989">
    <property type="entry name" value="SNARE"/>
</dbReference>
<reference evidence="11 12" key="1">
    <citation type="submission" date="2023-08" db="EMBL/GenBank/DDBJ databases">
        <title>Black Yeasts Isolated from many extreme environments.</title>
        <authorList>
            <person name="Coleine C."/>
            <person name="Stajich J.E."/>
            <person name="Selbmann L."/>
        </authorList>
    </citation>
    <scope>NUCLEOTIDE SEQUENCE [LARGE SCALE GENOMIC DNA]</scope>
    <source>
        <strain evidence="11 12">CCFEE 5885</strain>
    </source>
</reference>
<keyword evidence="4" id="KW-0812">Transmembrane</keyword>
<evidence type="ECO:0000256" key="2">
    <source>
        <dbReference type="ARBA" id="ARBA00009063"/>
    </source>
</evidence>
<dbReference type="PANTHER" id="PTHR15959:SF0">
    <property type="entry name" value="SYNTAXIN-18"/>
    <property type="match status" value="1"/>
</dbReference>
<dbReference type="EMBL" id="JAVRRG010000122">
    <property type="protein sequence ID" value="KAK5083294.1"/>
    <property type="molecule type" value="Genomic_DNA"/>
</dbReference>
<comment type="subcellular location">
    <subcellularLocation>
        <location evidence="1">Membrane</location>
        <topology evidence="1">Single-pass type IV membrane protein</topology>
    </subcellularLocation>
</comment>
<dbReference type="SUPFAM" id="SSF47661">
    <property type="entry name" value="t-snare proteins"/>
    <property type="match status" value="1"/>
</dbReference>
<evidence type="ECO:0000259" key="10">
    <source>
        <dbReference type="PROSITE" id="PS50192"/>
    </source>
</evidence>
<feature type="region of interest" description="Disordered" evidence="9">
    <location>
        <begin position="226"/>
        <end position="268"/>
    </location>
</feature>
<keyword evidence="12" id="KW-1185">Reference proteome</keyword>
<keyword evidence="3" id="KW-0813">Transport</keyword>
<comment type="caution">
    <text evidence="11">The sequence shown here is derived from an EMBL/GenBank/DDBJ whole genome shotgun (WGS) entry which is preliminary data.</text>
</comment>
<dbReference type="PROSITE" id="PS50192">
    <property type="entry name" value="T_SNARE"/>
    <property type="match status" value="1"/>
</dbReference>
<dbReference type="PANTHER" id="PTHR15959">
    <property type="entry name" value="SYNTAXIN-18"/>
    <property type="match status" value="1"/>
</dbReference>
<comment type="similarity">
    <text evidence="2">Belongs to the syntaxin family.</text>
</comment>
<sequence>MGYLASATDLTSTLSSILVEGHKSEPIDSHVTFKTLDFFLLEAKHINKSIRELLSYVRAIRSPYLSTAPPPRRNQKHERVPSQIQTPLGGVPAYMTDAQRDDITSQTNVLISDVHKSIKNLQTAVDIQHQTVEKRLQQKYGKSTNFLLRWAAGGEDANVGDAGKTQERVEEEGKESTIHTFRSGVLWYLGHGFEKVSNMHREMIEKRLEREREKAASILYDERNKNVQVQRSTEDTSDLDGASKYGNMDMRGRDSYNPAMDPYGEAGGQELSPEQLQLFEEENSSLMNHYNETLTQVTQVEKSLYEISSLQQELIGHLGVQGEMIESLVTDAERTDENVQRGNKELKRATEKTRIPKVLYHTTLYLCAGLIVWDLIF</sequence>
<evidence type="ECO:0000313" key="11">
    <source>
        <dbReference type="EMBL" id="KAK5083294.1"/>
    </source>
</evidence>
<keyword evidence="7" id="KW-0175">Coiled coil</keyword>
<evidence type="ECO:0000256" key="1">
    <source>
        <dbReference type="ARBA" id="ARBA00004211"/>
    </source>
</evidence>
<feature type="domain" description="T-SNARE coiled-coil homology" evidence="10">
    <location>
        <begin position="287"/>
        <end position="349"/>
    </location>
</feature>
<evidence type="ECO:0000256" key="5">
    <source>
        <dbReference type="ARBA" id="ARBA00022927"/>
    </source>
</evidence>
<evidence type="ECO:0000256" key="3">
    <source>
        <dbReference type="ARBA" id="ARBA00022448"/>
    </source>
</evidence>
<dbReference type="InterPro" id="IPR000727">
    <property type="entry name" value="T_SNARE_dom"/>
</dbReference>
<evidence type="ECO:0000256" key="8">
    <source>
        <dbReference type="ARBA" id="ARBA00023136"/>
    </source>
</evidence>
<dbReference type="SMART" id="SM00397">
    <property type="entry name" value="t_SNARE"/>
    <property type="match status" value="1"/>
</dbReference>
<name>A0ABR0K2G1_9EURO</name>
<dbReference type="Gene3D" id="1.20.5.110">
    <property type="match status" value="1"/>
</dbReference>
<keyword evidence="8" id="KW-0472">Membrane</keyword>
<keyword evidence="5" id="KW-0653">Protein transport</keyword>
<accession>A0ABR0K2G1</accession>
<evidence type="ECO:0000256" key="9">
    <source>
        <dbReference type="SAM" id="MobiDB-lite"/>
    </source>
</evidence>
<evidence type="ECO:0000313" key="12">
    <source>
        <dbReference type="Proteomes" id="UP001345013"/>
    </source>
</evidence>
<evidence type="ECO:0000256" key="7">
    <source>
        <dbReference type="ARBA" id="ARBA00023054"/>
    </source>
</evidence>
<evidence type="ECO:0000256" key="4">
    <source>
        <dbReference type="ARBA" id="ARBA00022692"/>
    </source>
</evidence>
<protein>
    <recommendedName>
        <fullName evidence="10">t-SNARE coiled-coil homology domain-containing protein</fullName>
    </recommendedName>
</protein>
<organism evidence="11 12">
    <name type="scientific">Lithohypha guttulata</name>
    <dbReference type="NCBI Taxonomy" id="1690604"/>
    <lineage>
        <taxon>Eukaryota</taxon>
        <taxon>Fungi</taxon>
        <taxon>Dikarya</taxon>
        <taxon>Ascomycota</taxon>
        <taxon>Pezizomycotina</taxon>
        <taxon>Eurotiomycetes</taxon>
        <taxon>Chaetothyriomycetidae</taxon>
        <taxon>Chaetothyriales</taxon>
        <taxon>Trichomeriaceae</taxon>
        <taxon>Lithohypha</taxon>
    </lineage>
</organism>
<keyword evidence="6" id="KW-1133">Transmembrane helix</keyword>
<evidence type="ECO:0000256" key="6">
    <source>
        <dbReference type="ARBA" id="ARBA00022989"/>
    </source>
</evidence>
<gene>
    <name evidence="11" type="ORF">LTR24_007791</name>
</gene>